<evidence type="ECO:0000259" key="10">
    <source>
        <dbReference type="PROSITE" id="PS50240"/>
    </source>
</evidence>
<protein>
    <recommendedName>
        <fullName evidence="9">CLIP domain-containing serine protease</fullName>
        <ecNumber evidence="8">3.4.21.-</ecNumber>
    </recommendedName>
</protein>
<dbReference type="InterPro" id="IPR018114">
    <property type="entry name" value="TRYPSIN_HIS"/>
</dbReference>
<dbReference type="PROSITE" id="PS00135">
    <property type="entry name" value="TRYPSIN_SER"/>
    <property type="match status" value="1"/>
</dbReference>
<organism evidence="12 13">
    <name type="scientific">Ignelater luminosus</name>
    <name type="common">Cucubano</name>
    <name type="synonym">Pyrophorus luminosus</name>
    <dbReference type="NCBI Taxonomy" id="2038154"/>
    <lineage>
        <taxon>Eukaryota</taxon>
        <taxon>Metazoa</taxon>
        <taxon>Ecdysozoa</taxon>
        <taxon>Arthropoda</taxon>
        <taxon>Hexapoda</taxon>
        <taxon>Insecta</taxon>
        <taxon>Pterygota</taxon>
        <taxon>Neoptera</taxon>
        <taxon>Endopterygota</taxon>
        <taxon>Coleoptera</taxon>
        <taxon>Polyphaga</taxon>
        <taxon>Elateriformia</taxon>
        <taxon>Elateroidea</taxon>
        <taxon>Elateridae</taxon>
        <taxon>Agrypninae</taxon>
        <taxon>Pyrophorini</taxon>
        <taxon>Ignelater</taxon>
    </lineage>
</organism>
<reference evidence="12" key="1">
    <citation type="submission" date="2019-08" db="EMBL/GenBank/DDBJ databases">
        <title>The genome of the North American firefly Photinus pyralis.</title>
        <authorList>
            <consortium name="Photinus pyralis genome working group"/>
            <person name="Fallon T.R."/>
            <person name="Sander Lower S.E."/>
            <person name="Weng J.-K."/>
        </authorList>
    </citation>
    <scope>NUCLEOTIDE SEQUENCE</scope>
    <source>
        <strain evidence="12">TRF0915ILg1</strain>
        <tissue evidence="12">Whole body</tissue>
    </source>
</reference>
<keyword evidence="3 8" id="KW-0378">Hydrolase</keyword>
<evidence type="ECO:0000313" key="12">
    <source>
        <dbReference type="EMBL" id="KAF2891877.1"/>
    </source>
</evidence>
<keyword evidence="5" id="KW-1015">Disulfide bond</keyword>
<feature type="chain" id="PRO_5035487492" description="CLIP domain-containing serine protease" evidence="9">
    <location>
        <begin position="26"/>
        <end position="377"/>
    </location>
</feature>
<dbReference type="Pfam" id="PF00089">
    <property type="entry name" value="Trypsin"/>
    <property type="match status" value="1"/>
</dbReference>
<dbReference type="InterPro" id="IPR009003">
    <property type="entry name" value="Peptidase_S1_PA"/>
</dbReference>
<evidence type="ECO:0000256" key="3">
    <source>
        <dbReference type="ARBA" id="ARBA00022801"/>
    </source>
</evidence>
<dbReference type="PANTHER" id="PTHR24256">
    <property type="entry name" value="TRYPTASE-RELATED"/>
    <property type="match status" value="1"/>
</dbReference>
<dbReference type="InterPro" id="IPR038565">
    <property type="entry name" value="CLIP_sf"/>
</dbReference>
<evidence type="ECO:0000256" key="1">
    <source>
        <dbReference type="ARBA" id="ARBA00022670"/>
    </source>
</evidence>
<keyword evidence="6" id="KW-0325">Glycoprotein</keyword>
<keyword evidence="9" id="KW-0964">Secreted</keyword>
<evidence type="ECO:0000313" key="13">
    <source>
        <dbReference type="Proteomes" id="UP000801492"/>
    </source>
</evidence>
<comment type="caution">
    <text evidence="12">The sequence shown here is derived from an EMBL/GenBank/DDBJ whole genome shotgun (WGS) entry which is preliminary data.</text>
</comment>
<dbReference type="InterPro" id="IPR001254">
    <property type="entry name" value="Trypsin_dom"/>
</dbReference>
<gene>
    <name evidence="12" type="ORF">ILUMI_14313</name>
</gene>
<sequence length="377" mass="41656">MLLNFCRLNVITILLLGLLAIYVNGQPGRPCTTPNGESTQCISIYNCPILYGALTSKNKDTVRFLRASQCGFDVDPYVCCGTTASYQRTPSVRPTRRQIQGGQSLLPNRQNCGFQVDERVLGGTETTKREFPWMALLQYKKNSGGLTFSCGGVIINKRYILTAAHCVTGQITQRVGQLVNVRLGEWDTRTDEDCDEIGGFRDCIEPAVDYGVEETIPHSDYDDNSRNRYHDIALIRLNRVITTSDTIRPICMPTASERAAPSEILWVAGWGRTEYANNSPVKLKVGLPVTQTSKCSNTFKSASVTLADTQICAGGEVNKDSCSGDSGGPLMKLHERNNQWILEGVVSFGTRCGTQNWPGIYTRVSKYLDWISNNIAP</sequence>
<dbReference type="PRINTS" id="PR00722">
    <property type="entry name" value="CHYMOTRYPSIN"/>
</dbReference>
<dbReference type="SUPFAM" id="SSF50494">
    <property type="entry name" value="Trypsin-like serine proteases"/>
    <property type="match status" value="1"/>
</dbReference>
<dbReference type="Pfam" id="PF12032">
    <property type="entry name" value="CLIP"/>
    <property type="match status" value="1"/>
</dbReference>
<dbReference type="CDD" id="cd00190">
    <property type="entry name" value="Tryp_SPc"/>
    <property type="match status" value="1"/>
</dbReference>
<dbReference type="InterPro" id="IPR043504">
    <property type="entry name" value="Peptidase_S1_PA_chymotrypsin"/>
</dbReference>
<feature type="domain" description="Clip" evidence="11">
    <location>
        <begin position="30"/>
        <end position="80"/>
    </location>
</feature>
<feature type="signal peptide" evidence="9">
    <location>
        <begin position="1"/>
        <end position="25"/>
    </location>
</feature>
<dbReference type="SMART" id="SM00020">
    <property type="entry name" value="Tryp_SPc"/>
    <property type="match status" value="1"/>
</dbReference>
<dbReference type="InterPro" id="IPR051487">
    <property type="entry name" value="Ser/Thr_Proteases_Immune/Dev"/>
</dbReference>
<dbReference type="PROSITE" id="PS00134">
    <property type="entry name" value="TRYPSIN_HIS"/>
    <property type="match status" value="1"/>
</dbReference>
<dbReference type="PROSITE" id="PS51888">
    <property type="entry name" value="CLIP"/>
    <property type="match status" value="1"/>
</dbReference>
<accession>A0A8K0CWV0</accession>
<dbReference type="InterPro" id="IPR001314">
    <property type="entry name" value="Peptidase_S1A"/>
</dbReference>
<dbReference type="EMBL" id="VTPC01020874">
    <property type="protein sequence ID" value="KAF2891877.1"/>
    <property type="molecule type" value="Genomic_DNA"/>
</dbReference>
<dbReference type="GO" id="GO:0004252">
    <property type="term" value="F:serine-type endopeptidase activity"/>
    <property type="evidence" value="ECO:0007669"/>
    <property type="project" value="UniProtKB-UniRule"/>
</dbReference>
<evidence type="ECO:0000256" key="8">
    <source>
        <dbReference type="RuleBase" id="RU363034"/>
    </source>
</evidence>
<evidence type="ECO:0000259" key="11">
    <source>
        <dbReference type="PROSITE" id="PS51888"/>
    </source>
</evidence>
<keyword evidence="1 8" id="KW-0645">Protease</keyword>
<evidence type="ECO:0000256" key="9">
    <source>
        <dbReference type="RuleBase" id="RU366078"/>
    </source>
</evidence>
<dbReference type="Proteomes" id="UP000801492">
    <property type="component" value="Unassembled WGS sequence"/>
</dbReference>
<dbReference type="PROSITE" id="PS50240">
    <property type="entry name" value="TRYPSIN_DOM"/>
    <property type="match status" value="1"/>
</dbReference>
<comment type="subcellular location">
    <subcellularLocation>
        <location evidence="9">Secreted</location>
    </subcellularLocation>
</comment>
<dbReference type="FunFam" id="2.40.10.10:FF:000084">
    <property type="entry name" value="Serine protease easter"/>
    <property type="match status" value="1"/>
</dbReference>
<keyword evidence="2 9" id="KW-0732">Signal</keyword>
<feature type="domain" description="Peptidase S1" evidence="10">
    <location>
        <begin position="120"/>
        <end position="376"/>
    </location>
</feature>
<dbReference type="InterPro" id="IPR033116">
    <property type="entry name" value="TRYPSIN_SER"/>
</dbReference>
<dbReference type="AlphaFoldDB" id="A0A8K0CWV0"/>
<dbReference type="Gene3D" id="3.30.1640.30">
    <property type="match status" value="1"/>
</dbReference>
<dbReference type="SMART" id="SM00680">
    <property type="entry name" value="CLIP"/>
    <property type="match status" value="1"/>
</dbReference>
<dbReference type="GO" id="GO:0006508">
    <property type="term" value="P:proteolysis"/>
    <property type="evidence" value="ECO:0007669"/>
    <property type="project" value="UniProtKB-KW"/>
</dbReference>
<comment type="domain">
    <text evidence="9">The clip domain consists of 35-55 residues which are 'knitted' together usually by 3 conserved disulfide bonds forming a clip-like compact structure.</text>
</comment>
<dbReference type="InterPro" id="IPR022700">
    <property type="entry name" value="CLIP"/>
</dbReference>
<dbReference type="GO" id="GO:0005576">
    <property type="term" value="C:extracellular region"/>
    <property type="evidence" value="ECO:0007669"/>
    <property type="project" value="UniProtKB-SubCell"/>
</dbReference>
<keyword evidence="13" id="KW-1185">Reference proteome</keyword>
<evidence type="ECO:0000256" key="2">
    <source>
        <dbReference type="ARBA" id="ARBA00022729"/>
    </source>
</evidence>
<dbReference type="FunFam" id="2.40.10.10:FF:000028">
    <property type="entry name" value="Serine protease easter"/>
    <property type="match status" value="1"/>
</dbReference>
<name>A0A8K0CWV0_IGNLU</name>
<keyword evidence="4 8" id="KW-0720">Serine protease</keyword>
<dbReference type="Gene3D" id="2.40.10.10">
    <property type="entry name" value="Trypsin-like serine proteases"/>
    <property type="match status" value="2"/>
</dbReference>
<proteinExistence type="inferred from homology"/>
<evidence type="ECO:0000256" key="5">
    <source>
        <dbReference type="ARBA" id="ARBA00023157"/>
    </source>
</evidence>
<dbReference type="EC" id="3.4.21.-" evidence="8"/>
<comment type="similarity">
    <text evidence="7 9">Belongs to the peptidase S1 family. CLIP subfamily.</text>
</comment>
<evidence type="ECO:0000256" key="4">
    <source>
        <dbReference type="ARBA" id="ARBA00022825"/>
    </source>
</evidence>
<dbReference type="OrthoDB" id="8114044at2759"/>
<evidence type="ECO:0000256" key="7">
    <source>
        <dbReference type="ARBA" id="ARBA00024195"/>
    </source>
</evidence>
<evidence type="ECO:0000256" key="6">
    <source>
        <dbReference type="ARBA" id="ARBA00023180"/>
    </source>
</evidence>